<organism evidence="1 2">
    <name type="scientific">Acidithiobacillus thiooxidans ATCC 19377</name>
    <dbReference type="NCBI Taxonomy" id="637390"/>
    <lineage>
        <taxon>Bacteria</taxon>
        <taxon>Pseudomonadati</taxon>
        <taxon>Pseudomonadota</taxon>
        <taxon>Acidithiobacillia</taxon>
        <taxon>Acidithiobacillales</taxon>
        <taxon>Acidithiobacillaceae</taxon>
        <taxon>Acidithiobacillus</taxon>
    </lineage>
</organism>
<dbReference type="AlphaFoldDB" id="A0A5P9XTE5"/>
<sequence length="50" mass="5677">MHRPDAGAQLIQKLGRVAGIWSGVFHLGNFRLLNYCAMGNVMNIQHVDYY</sequence>
<reference evidence="1 2" key="1">
    <citation type="submission" date="2019-10" db="EMBL/GenBank/DDBJ databases">
        <authorList>
            <person name="Wang R."/>
        </authorList>
    </citation>
    <scope>NUCLEOTIDE SEQUENCE [LARGE SCALE GENOMIC DNA]</scope>
    <source>
        <strain evidence="1 2">ATCC 19377</strain>
    </source>
</reference>
<evidence type="ECO:0000313" key="2">
    <source>
        <dbReference type="Proteomes" id="UP000363590"/>
    </source>
</evidence>
<dbReference type="EMBL" id="CP045571">
    <property type="protein sequence ID" value="QFX97048.1"/>
    <property type="molecule type" value="Genomic_DNA"/>
</dbReference>
<accession>A0A5P9XTE5</accession>
<dbReference type="KEGG" id="atx:GCD22_02912"/>
<protein>
    <submittedName>
        <fullName evidence="1">Uncharacterized protein</fullName>
    </submittedName>
</protein>
<evidence type="ECO:0000313" key="1">
    <source>
        <dbReference type="EMBL" id="QFX97048.1"/>
    </source>
</evidence>
<dbReference type="Proteomes" id="UP000363590">
    <property type="component" value="Chromosome"/>
</dbReference>
<gene>
    <name evidence="1" type="ORF">GCD22_02912</name>
</gene>
<proteinExistence type="predicted"/>
<name>A0A5P9XTE5_ACITH</name>